<dbReference type="InterPro" id="IPR027417">
    <property type="entry name" value="P-loop_NTPase"/>
</dbReference>
<sequence>EKLMLLRCFRVDRIILAVNNYIIKIMGGKYIMPPVINFDAIYEQSSSTTPVIFVLSPGSDPTNDIQKLAERKGNVNYGVFFNLIMTKSLREE</sequence>
<dbReference type="GO" id="GO:0051959">
    <property type="term" value="F:dynein light intermediate chain binding"/>
    <property type="evidence" value="ECO:0007669"/>
    <property type="project" value="InterPro"/>
</dbReference>
<dbReference type="PANTHER" id="PTHR22878">
    <property type="entry name" value="DYNEIN HEAVY CHAIN 6, AXONEMAL-LIKE-RELATED"/>
    <property type="match status" value="1"/>
</dbReference>
<dbReference type="EMBL" id="CAJOBC010125582">
    <property type="protein sequence ID" value="CAF4593480.1"/>
    <property type="molecule type" value="Genomic_DNA"/>
</dbReference>
<dbReference type="InterPro" id="IPR026983">
    <property type="entry name" value="DHC"/>
</dbReference>
<evidence type="ECO:0000313" key="1">
    <source>
        <dbReference type="EMBL" id="CAF4593480.1"/>
    </source>
</evidence>
<name>A0A8S2YY84_9BILA</name>
<gene>
    <name evidence="1" type="ORF">SRO942_LOCUS48588</name>
</gene>
<accession>A0A8S2YY84</accession>
<proteinExistence type="predicted"/>
<dbReference type="AlphaFoldDB" id="A0A8S2YY84"/>
<comment type="caution">
    <text evidence="1">The sequence shown here is derived from an EMBL/GenBank/DDBJ whole genome shotgun (WGS) entry which is preliminary data.</text>
</comment>
<reference evidence="1" key="1">
    <citation type="submission" date="2021-02" db="EMBL/GenBank/DDBJ databases">
        <authorList>
            <person name="Nowell W R."/>
        </authorList>
    </citation>
    <scope>NUCLEOTIDE SEQUENCE</scope>
</reference>
<dbReference type="Gene3D" id="3.40.50.300">
    <property type="entry name" value="P-loop containing nucleotide triphosphate hydrolases"/>
    <property type="match status" value="1"/>
</dbReference>
<dbReference type="GO" id="GO:0045505">
    <property type="term" value="F:dynein intermediate chain binding"/>
    <property type="evidence" value="ECO:0007669"/>
    <property type="project" value="InterPro"/>
</dbReference>
<dbReference type="GO" id="GO:0007018">
    <property type="term" value="P:microtubule-based movement"/>
    <property type="evidence" value="ECO:0007669"/>
    <property type="project" value="InterPro"/>
</dbReference>
<evidence type="ECO:0000313" key="2">
    <source>
        <dbReference type="Proteomes" id="UP000681722"/>
    </source>
</evidence>
<dbReference type="GO" id="GO:0030286">
    <property type="term" value="C:dynein complex"/>
    <property type="evidence" value="ECO:0007669"/>
    <property type="project" value="InterPro"/>
</dbReference>
<feature type="non-terminal residue" evidence="1">
    <location>
        <position position="1"/>
    </location>
</feature>
<dbReference type="PANTHER" id="PTHR22878:SF63">
    <property type="entry name" value="DYNEIN AXONEMAL HEAVY CHAIN 10"/>
    <property type="match status" value="1"/>
</dbReference>
<dbReference type="OrthoDB" id="447173at2759"/>
<dbReference type="Proteomes" id="UP000681722">
    <property type="component" value="Unassembled WGS sequence"/>
</dbReference>
<protein>
    <submittedName>
        <fullName evidence="1">Uncharacterized protein</fullName>
    </submittedName>
</protein>
<organism evidence="1 2">
    <name type="scientific">Didymodactylos carnosus</name>
    <dbReference type="NCBI Taxonomy" id="1234261"/>
    <lineage>
        <taxon>Eukaryota</taxon>
        <taxon>Metazoa</taxon>
        <taxon>Spiralia</taxon>
        <taxon>Gnathifera</taxon>
        <taxon>Rotifera</taxon>
        <taxon>Eurotatoria</taxon>
        <taxon>Bdelloidea</taxon>
        <taxon>Philodinida</taxon>
        <taxon>Philodinidae</taxon>
        <taxon>Didymodactylos</taxon>
    </lineage>
</organism>